<comment type="caution">
    <text evidence="1">The sequence shown here is derived from an EMBL/GenBank/DDBJ whole genome shotgun (WGS) entry which is preliminary data.</text>
</comment>
<sequence>MVTIDRDAMEQRIQNYLDRSTDTRTRGNLYILYERLGQFKWFPGKGDSKRRCESKHWKLVVIIGDDRVIIDFVENGDNTKRGIVILSDYDRYRGNSQLHFLGNITIDTEKLYSDIHDMFTEWTRSFLALFVEHGRSHL</sequence>
<dbReference type="AlphaFoldDB" id="A0A9P6K208"/>
<keyword evidence="2" id="KW-1185">Reference proteome</keyword>
<reference evidence="1" key="1">
    <citation type="journal article" date="2020" name="Fungal Divers.">
        <title>Resolving the Mortierellaceae phylogeny through synthesis of multi-gene phylogenetics and phylogenomics.</title>
        <authorList>
            <person name="Vandepol N."/>
            <person name="Liber J."/>
            <person name="Desiro A."/>
            <person name="Na H."/>
            <person name="Kennedy M."/>
            <person name="Barry K."/>
            <person name="Grigoriev I.V."/>
            <person name="Miller A.N."/>
            <person name="O'Donnell K."/>
            <person name="Stajich J.E."/>
            <person name="Bonito G."/>
        </authorList>
    </citation>
    <scope>NUCLEOTIDE SEQUENCE</scope>
    <source>
        <strain evidence="1">NRRL 2591</strain>
    </source>
</reference>
<dbReference type="EMBL" id="JAAAXW010000120">
    <property type="protein sequence ID" value="KAF9543179.1"/>
    <property type="molecule type" value="Genomic_DNA"/>
</dbReference>
<gene>
    <name evidence="1" type="ORF">EC957_001241</name>
</gene>
<evidence type="ECO:0000313" key="1">
    <source>
        <dbReference type="EMBL" id="KAF9543179.1"/>
    </source>
</evidence>
<dbReference type="Proteomes" id="UP000723463">
    <property type="component" value="Unassembled WGS sequence"/>
</dbReference>
<accession>A0A9P6K208</accession>
<organism evidence="1 2">
    <name type="scientific">Mortierella hygrophila</name>
    <dbReference type="NCBI Taxonomy" id="979708"/>
    <lineage>
        <taxon>Eukaryota</taxon>
        <taxon>Fungi</taxon>
        <taxon>Fungi incertae sedis</taxon>
        <taxon>Mucoromycota</taxon>
        <taxon>Mortierellomycotina</taxon>
        <taxon>Mortierellomycetes</taxon>
        <taxon>Mortierellales</taxon>
        <taxon>Mortierellaceae</taxon>
        <taxon>Mortierella</taxon>
    </lineage>
</organism>
<proteinExistence type="predicted"/>
<evidence type="ECO:0000313" key="2">
    <source>
        <dbReference type="Proteomes" id="UP000723463"/>
    </source>
</evidence>
<name>A0A9P6K208_9FUNG</name>
<protein>
    <submittedName>
        <fullName evidence="1">Uncharacterized protein</fullName>
    </submittedName>
</protein>